<comment type="caution">
    <text evidence="2">The sequence shown here is derived from an EMBL/GenBank/DDBJ whole genome shotgun (WGS) entry which is preliminary data.</text>
</comment>
<feature type="non-terminal residue" evidence="2">
    <location>
        <position position="1"/>
    </location>
</feature>
<keyword evidence="3" id="KW-1185">Reference proteome</keyword>
<dbReference type="AlphaFoldDB" id="A0AAV5T2P1"/>
<accession>A0AAV5T2P1</accession>
<reference evidence="2" key="1">
    <citation type="submission" date="2023-10" db="EMBL/GenBank/DDBJ databases">
        <title>Genome assembly of Pristionchus species.</title>
        <authorList>
            <person name="Yoshida K."/>
            <person name="Sommer R.J."/>
        </authorList>
    </citation>
    <scope>NUCLEOTIDE SEQUENCE</scope>
    <source>
        <strain evidence="2">RS0144</strain>
    </source>
</reference>
<evidence type="ECO:0000313" key="3">
    <source>
        <dbReference type="Proteomes" id="UP001432027"/>
    </source>
</evidence>
<dbReference type="EMBL" id="BTSX01000003">
    <property type="protein sequence ID" value="GMS88463.1"/>
    <property type="molecule type" value="Genomic_DNA"/>
</dbReference>
<keyword evidence="1" id="KW-0472">Membrane</keyword>
<gene>
    <name evidence="2" type="ORF">PENTCL1PPCAC_10638</name>
</gene>
<name>A0AAV5T2P1_9BILA</name>
<feature type="non-terminal residue" evidence="2">
    <location>
        <position position="84"/>
    </location>
</feature>
<evidence type="ECO:0000313" key="2">
    <source>
        <dbReference type="EMBL" id="GMS88463.1"/>
    </source>
</evidence>
<dbReference type="Proteomes" id="UP001432027">
    <property type="component" value="Unassembled WGS sequence"/>
</dbReference>
<evidence type="ECO:0000256" key="1">
    <source>
        <dbReference type="SAM" id="Phobius"/>
    </source>
</evidence>
<feature type="transmembrane region" description="Helical" evidence="1">
    <location>
        <begin position="30"/>
        <end position="55"/>
    </location>
</feature>
<proteinExistence type="predicted"/>
<keyword evidence="1" id="KW-0812">Transmembrane</keyword>
<protein>
    <submittedName>
        <fullName evidence="2">Uncharacterized protein</fullName>
    </submittedName>
</protein>
<keyword evidence="1" id="KW-1133">Transmembrane helix</keyword>
<organism evidence="2 3">
    <name type="scientific">Pristionchus entomophagus</name>
    <dbReference type="NCBI Taxonomy" id="358040"/>
    <lineage>
        <taxon>Eukaryota</taxon>
        <taxon>Metazoa</taxon>
        <taxon>Ecdysozoa</taxon>
        <taxon>Nematoda</taxon>
        <taxon>Chromadorea</taxon>
        <taxon>Rhabditida</taxon>
        <taxon>Rhabditina</taxon>
        <taxon>Diplogasteromorpha</taxon>
        <taxon>Diplogasteroidea</taxon>
        <taxon>Neodiplogasteridae</taxon>
        <taxon>Pristionchus</taxon>
    </lineage>
</organism>
<sequence>SLPPGISYTTNMHHIGVITEDDFIELSVLSILKCLVVMLTGFLIFLLIQTVINILNRRPRTVRMRKAGLEELESGQHSRIAYGS</sequence>